<feature type="transmembrane region" description="Helical" evidence="7">
    <location>
        <begin position="195"/>
        <end position="212"/>
    </location>
</feature>
<dbReference type="PANTHER" id="PTHR10590:SF4">
    <property type="entry name" value="SOLUTE CARRIER FAMILY 28 MEMBER 3"/>
    <property type="match status" value="1"/>
</dbReference>
<reference evidence="12" key="1">
    <citation type="submission" date="2021-01" db="UniProtKB">
        <authorList>
            <consortium name="EnsemblMetazoa"/>
        </authorList>
    </citation>
    <scope>IDENTIFICATION</scope>
</reference>
<dbReference type="Proteomes" id="UP000594262">
    <property type="component" value="Unplaced"/>
</dbReference>
<dbReference type="Pfam" id="PF07670">
    <property type="entry name" value="Gate"/>
    <property type="match status" value="1"/>
</dbReference>
<proteinExistence type="inferred from homology"/>
<evidence type="ECO:0000256" key="5">
    <source>
        <dbReference type="ARBA" id="ARBA00022989"/>
    </source>
</evidence>
<feature type="transmembrane region" description="Helical" evidence="7">
    <location>
        <begin position="409"/>
        <end position="431"/>
    </location>
</feature>
<keyword evidence="6 7" id="KW-0472">Membrane</keyword>
<comment type="subcellular location">
    <subcellularLocation>
        <location evidence="1">Cell membrane</location>
        <topology evidence="1">Multi-pass membrane protein</topology>
    </subcellularLocation>
</comment>
<dbReference type="PANTHER" id="PTHR10590">
    <property type="entry name" value="SODIUM/NUCLEOSIDE COTRANSPORTER"/>
    <property type="match status" value="1"/>
</dbReference>
<dbReference type="GO" id="GO:0005415">
    <property type="term" value="F:nucleoside:sodium symporter activity"/>
    <property type="evidence" value="ECO:0007669"/>
    <property type="project" value="TreeGrafter"/>
</dbReference>
<feature type="transmembrane region" description="Helical" evidence="7">
    <location>
        <begin position="548"/>
        <end position="570"/>
    </location>
</feature>
<feature type="transmembrane region" description="Helical" evidence="7">
    <location>
        <begin position="443"/>
        <end position="462"/>
    </location>
</feature>
<name>A0A7M5XBG9_9CNID</name>
<dbReference type="EnsemblMetazoa" id="CLYHEMT020707.2">
    <property type="protein sequence ID" value="CLYHEMP020707.2"/>
    <property type="gene ID" value="CLYHEMG020707"/>
</dbReference>
<evidence type="ECO:0000256" key="4">
    <source>
        <dbReference type="ARBA" id="ARBA00022692"/>
    </source>
</evidence>
<dbReference type="GO" id="GO:0005886">
    <property type="term" value="C:plasma membrane"/>
    <property type="evidence" value="ECO:0007669"/>
    <property type="project" value="UniProtKB-SubCell"/>
</dbReference>
<dbReference type="InterPro" id="IPR011657">
    <property type="entry name" value="CNT_C_dom"/>
</dbReference>
<feature type="domain" description="Nucleoside transporter/FeoB GTPase Gate" evidence="11">
    <location>
        <begin position="251"/>
        <end position="346"/>
    </location>
</feature>
<dbReference type="InterPro" id="IPR002668">
    <property type="entry name" value="CNT_N_dom"/>
</dbReference>
<feature type="transmembrane region" description="Helical" evidence="7">
    <location>
        <begin position="323"/>
        <end position="345"/>
    </location>
</feature>
<evidence type="ECO:0000256" key="3">
    <source>
        <dbReference type="ARBA" id="ARBA00022475"/>
    </source>
</evidence>
<feature type="domain" description="Concentrative nucleoside transporter N-terminal" evidence="9">
    <location>
        <begin position="172"/>
        <end position="243"/>
    </location>
</feature>
<feature type="transmembrane region" description="Helical" evidence="7">
    <location>
        <begin position="139"/>
        <end position="158"/>
    </location>
</feature>
<evidence type="ECO:0000259" key="11">
    <source>
        <dbReference type="Pfam" id="PF07670"/>
    </source>
</evidence>
<evidence type="ECO:0000256" key="7">
    <source>
        <dbReference type="RuleBase" id="RU362018"/>
    </source>
</evidence>
<sequence>MDNDGKAQDELELREKQPPSYQSVQRPSSPADEARRVLRGPLAPVNNFLNMLEDNTRNFIQKESQTVKIVAAVIFLILYIIYFCFAVTLDAERAKDLIYVTVFGFFCLFYWLIKKFFGRVIWKSCLKPIVAFFEAKRKIFTWILSLAFVGFLIFWLCWDTRKDPGRLISLGGLLVYILIGFLFSKQRDRIRWRPVIWGFALQFIFGLLILRTDIGLNVFKWLGDRVTIFLGFSKAGIEFLFRGLDQFGLAILPIIVYFSAVTYVLYYLGWMQVFIKKVAWILQVTMGTSPAESVNAAGNIFIGQTEAPLLIRPFLEGMTASELHAVMTGGFATIAGSVLATYILFGVSASHLLSASVMSAPAALAMSKLMYPETEEPEFTEVDKIEIDGTEETNVFEALAVGASMSIGLVANIGVMIIAFLSVLALFDGLLGWFGGMVGLHELSFEFICSYVFMPFAFIMGVDYKDSFEVAKMLGIKTFLNEFIAYEKLGDIIKNRVLERGGLTMSIRSEVIATYALCGFANFGSMGVQIGGISSLAPSKRTVLSQVVLRALVAGTLACFMTACVAGILYDESRYDVSIKIPTNGTNTTLF</sequence>
<dbReference type="GeneID" id="136812179"/>
<dbReference type="NCBIfam" id="TIGR00804">
    <property type="entry name" value="nupC"/>
    <property type="match status" value="1"/>
</dbReference>
<dbReference type="OrthoDB" id="6075923at2759"/>
<feature type="region of interest" description="Disordered" evidence="8">
    <location>
        <begin position="1"/>
        <end position="33"/>
    </location>
</feature>
<dbReference type="RefSeq" id="XP_066924762.1">
    <property type="nucleotide sequence ID" value="XM_067068661.1"/>
</dbReference>
<feature type="transmembrane region" description="Helical" evidence="7">
    <location>
        <begin position="247"/>
        <end position="268"/>
    </location>
</feature>
<evidence type="ECO:0000313" key="13">
    <source>
        <dbReference type="Proteomes" id="UP000594262"/>
    </source>
</evidence>
<dbReference type="InterPro" id="IPR018270">
    <property type="entry name" value="C_nuclsd_transpt_met_bac"/>
</dbReference>
<feature type="transmembrane region" description="Helical" evidence="7">
    <location>
        <begin position="97"/>
        <end position="113"/>
    </location>
</feature>
<comment type="similarity">
    <text evidence="2 7">Belongs to the concentrative nucleoside transporter (CNT) (TC 2.A.41) family.</text>
</comment>
<feature type="transmembrane region" description="Helical" evidence="7">
    <location>
        <begin position="69"/>
        <end position="91"/>
    </location>
</feature>
<keyword evidence="7" id="KW-0813">Transport</keyword>
<dbReference type="InterPro" id="IPR011642">
    <property type="entry name" value="Gate_dom"/>
</dbReference>
<dbReference type="InterPro" id="IPR008276">
    <property type="entry name" value="C_nuclsd_transpt"/>
</dbReference>
<organism evidence="12 13">
    <name type="scientific">Clytia hemisphaerica</name>
    <dbReference type="NCBI Taxonomy" id="252671"/>
    <lineage>
        <taxon>Eukaryota</taxon>
        <taxon>Metazoa</taxon>
        <taxon>Cnidaria</taxon>
        <taxon>Hydrozoa</taxon>
        <taxon>Hydroidolina</taxon>
        <taxon>Leptothecata</taxon>
        <taxon>Obeliida</taxon>
        <taxon>Clytiidae</taxon>
        <taxon>Clytia</taxon>
    </lineage>
</organism>
<feature type="compositionally biased region" description="Polar residues" evidence="8">
    <location>
        <begin position="19"/>
        <end position="28"/>
    </location>
</feature>
<keyword evidence="13" id="KW-1185">Reference proteome</keyword>
<feature type="domain" description="Concentrative nucleoside transporter C-terminal" evidence="10">
    <location>
        <begin position="351"/>
        <end position="567"/>
    </location>
</feature>
<dbReference type="Pfam" id="PF01773">
    <property type="entry name" value="Nucleos_tra2_N"/>
    <property type="match status" value="1"/>
</dbReference>
<evidence type="ECO:0000259" key="9">
    <source>
        <dbReference type="Pfam" id="PF01773"/>
    </source>
</evidence>
<feature type="transmembrane region" description="Helical" evidence="7">
    <location>
        <begin position="164"/>
        <end position="183"/>
    </location>
</feature>
<feature type="compositionally biased region" description="Basic and acidic residues" evidence="8">
    <location>
        <begin position="1"/>
        <end position="17"/>
    </location>
</feature>
<dbReference type="Pfam" id="PF07662">
    <property type="entry name" value="Nucleos_tra2_C"/>
    <property type="match status" value="1"/>
</dbReference>
<evidence type="ECO:0000259" key="10">
    <source>
        <dbReference type="Pfam" id="PF07662"/>
    </source>
</evidence>
<feature type="transmembrane region" description="Helical" evidence="7">
    <location>
        <begin position="512"/>
        <end position="536"/>
    </location>
</feature>
<keyword evidence="5 7" id="KW-1133">Transmembrane helix</keyword>
<evidence type="ECO:0000313" key="12">
    <source>
        <dbReference type="EnsemblMetazoa" id="CLYHEMP020707.2"/>
    </source>
</evidence>
<keyword evidence="3" id="KW-1003">Cell membrane</keyword>
<protein>
    <recommendedName>
        <fullName evidence="7">Sodium/nucleoside cotransporter</fullName>
    </recommendedName>
</protein>
<keyword evidence="4 7" id="KW-0812">Transmembrane</keyword>
<evidence type="ECO:0000256" key="8">
    <source>
        <dbReference type="SAM" id="MobiDB-lite"/>
    </source>
</evidence>
<dbReference type="AlphaFoldDB" id="A0A7M5XBG9"/>
<evidence type="ECO:0000256" key="6">
    <source>
        <dbReference type="ARBA" id="ARBA00023136"/>
    </source>
</evidence>
<evidence type="ECO:0000256" key="1">
    <source>
        <dbReference type="ARBA" id="ARBA00004651"/>
    </source>
</evidence>
<evidence type="ECO:0000256" key="2">
    <source>
        <dbReference type="ARBA" id="ARBA00009033"/>
    </source>
</evidence>
<accession>A0A7M5XBG9</accession>